<accession>A0A8T2UQ60</accession>
<feature type="compositionally biased region" description="Basic residues" evidence="2">
    <location>
        <begin position="612"/>
        <end position="628"/>
    </location>
</feature>
<dbReference type="EMBL" id="CM035411">
    <property type="protein sequence ID" value="KAH7436016.1"/>
    <property type="molecule type" value="Genomic_DNA"/>
</dbReference>
<proteinExistence type="predicted"/>
<feature type="compositionally biased region" description="Polar residues" evidence="2">
    <location>
        <begin position="587"/>
        <end position="603"/>
    </location>
</feature>
<gene>
    <name evidence="3" type="ORF">KP509_06G089500</name>
</gene>
<feature type="coiled-coil region" evidence="1">
    <location>
        <begin position="122"/>
        <end position="197"/>
    </location>
</feature>
<feature type="coiled-coil region" evidence="1">
    <location>
        <begin position="38"/>
        <end position="93"/>
    </location>
</feature>
<protein>
    <submittedName>
        <fullName evidence="3">Uncharacterized protein</fullName>
    </submittedName>
</protein>
<comment type="caution">
    <text evidence="3">The sequence shown here is derived from an EMBL/GenBank/DDBJ whole genome shotgun (WGS) entry which is preliminary data.</text>
</comment>
<sequence length="628" mass="70285">MAEPEVEDKDLQTIRDVLSVHHVPVVASLHWDKLHSVLHSLCDQIATQASRLEKAEEQGKNFLVLKDELGQLCQNAVKEMRDAKEAEAEQQQRWSQTVEERLQALQQGINANATNIKRIDALEEASKKLDRLDALEEATKNLEAIQASHPISLDTLNQKIEELAVEFEEQSEKLHLLEEQNERMKAQLDQMRKTTASDMEALQQYCRNLRSDFELKFLVDVGKLPSTTEGEVSPSSKAKLEAAVAELQNRMQKKADVDELEKISQSTQLVKDAFENIQSNVIELQSQFRRLSAGSRRVSRVSFSAGLGSQDFQVPFADSKLSTIDELSPKLVDELTKDVKLAIEKHDKELLKVQRDFGLVGKSILILSGHLHDYLRLASIKDPAEKMVKVLEGLGEEVPIVLPADSITNKRSSRLLSGSISGATINEHLQLSNTSPSARLSSLGTLDQMDNNSTFEAISEALRTNKFEAKGSVKAIVKISEDVIKLFSRLDEFDTVVAALKEGLLLKADKLDVQKLARYVKEQLQRPENAIFTTKPLYGYRCMSCDHPVQKLSPTVGEHLPTNQMPPQVLPMLSAERIFGLDRRSSSGSGFYNSPQSKGWNGSYTGGYRQQRGVHSRRSTSPRKCPMH</sequence>
<feature type="region of interest" description="Disordered" evidence="2">
    <location>
        <begin position="587"/>
        <end position="628"/>
    </location>
</feature>
<evidence type="ECO:0000256" key="2">
    <source>
        <dbReference type="SAM" id="MobiDB-lite"/>
    </source>
</evidence>
<evidence type="ECO:0000313" key="3">
    <source>
        <dbReference type="EMBL" id="KAH7436016.1"/>
    </source>
</evidence>
<keyword evidence="1" id="KW-0175">Coiled coil</keyword>
<name>A0A8T2UQ60_CERRI</name>
<dbReference type="Proteomes" id="UP000825935">
    <property type="component" value="Chromosome 6"/>
</dbReference>
<keyword evidence="4" id="KW-1185">Reference proteome</keyword>
<evidence type="ECO:0000313" key="4">
    <source>
        <dbReference type="Proteomes" id="UP000825935"/>
    </source>
</evidence>
<organism evidence="3 4">
    <name type="scientific">Ceratopteris richardii</name>
    <name type="common">Triangle waterfern</name>
    <dbReference type="NCBI Taxonomy" id="49495"/>
    <lineage>
        <taxon>Eukaryota</taxon>
        <taxon>Viridiplantae</taxon>
        <taxon>Streptophyta</taxon>
        <taxon>Embryophyta</taxon>
        <taxon>Tracheophyta</taxon>
        <taxon>Polypodiopsida</taxon>
        <taxon>Polypodiidae</taxon>
        <taxon>Polypodiales</taxon>
        <taxon>Pteridineae</taxon>
        <taxon>Pteridaceae</taxon>
        <taxon>Parkerioideae</taxon>
        <taxon>Ceratopteris</taxon>
    </lineage>
</organism>
<evidence type="ECO:0000256" key="1">
    <source>
        <dbReference type="SAM" id="Coils"/>
    </source>
</evidence>
<dbReference type="AlphaFoldDB" id="A0A8T2UQ60"/>
<dbReference type="OMA" id="MAGHQED"/>
<dbReference type="OrthoDB" id="1915088at2759"/>
<reference evidence="3" key="1">
    <citation type="submission" date="2021-08" db="EMBL/GenBank/DDBJ databases">
        <title>WGS assembly of Ceratopteris richardii.</title>
        <authorList>
            <person name="Marchant D.B."/>
            <person name="Chen G."/>
            <person name="Jenkins J."/>
            <person name="Shu S."/>
            <person name="Leebens-Mack J."/>
            <person name="Grimwood J."/>
            <person name="Schmutz J."/>
            <person name="Soltis P."/>
            <person name="Soltis D."/>
            <person name="Chen Z.-H."/>
        </authorList>
    </citation>
    <scope>NUCLEOTIDE SEQUENCE</scope>
    <source>
        <strain evidence="3">Whitten #5841</strain>
        <tissue evidence="3">Leaf</tissue>
    </source>
</reference>